<keyword evidence="3" id="KW-0408">Iron</keyword>
<evidence type="ECO:0000256" key="4">
    <source>
        <dbReference type="ARBA" id="ARBA00023014"/>
    </source>
</evidence>
<evidence type="ECO:0000313" key="6">
    <source>
        <dbReference type="EMBL" id="ATC31265.1"/>
    </source>
</evidence>
<feature type="domain" description="Rieske" evidence="5">
    <location>
        <begin position="20"/>
        <end position="125"/>
    </location>
</feature>
<dbReference type="PANTHER" id="PTHR40261:SF1">
    <property type="entry name" value="RIESKE DOMAIN-CONTAINING PROTEIN"/>
    <property type="match status" value="1"/>
</dbReference>
<evidence type="ECO:0000256" key="2">
    <source>
        <dbReference type="ARBA" id="ARBA00022723"/>
    </source>
</evidence>
<dbReference type="GO" id="GO:0046872">
    <property type="term" value="F:metal ion binding"/>
    <property type="evidence" value="ECO:0007669"/>
    <property type="project" value="UniProtKB-KW"/>
</dbReference>
<dbReference type="GO" id="GO:0051537">
    <property type="term" value="F:2 iron, 2 sulfur cluster binding"/>
    <property type="evidence" value="ECO:0007669"/>
    <property type="project" value="UniProtKB-KW"/>
</dbReference>
<dbReference type="CDD" id="cd03467">
    <property type="entry name" value="Rieske"/>
    <property type="match status" value="1"/>
</dbReference>
<dbReference type="RefSeq" id="WP_096050728.1">
    <property type="nucleotide sequence ID" value="NZ_CP023315.3"/>
</dbReference>
<evidence type="ECO:0000313" key="7">
    <source>
        <dbReference type="Proteomes" id="UP000217311"/>
    </source>
</evidence>
<dbReference type="InterPro" id="IPR036922">
    <property type="entry name" value="Rieske_2Fe-2S_sf"/>
</dbReference>
<dbReference type="AlphaFoldDB" id="A0A290MQU3"/>
<proteinExistence type="predicted"/>
<dbReference type="Gene3D" id="2.102.10.10">
    <property type="entry name" value="Rieske [2Fe-2S] iron-sulphur domain"/>
    <property type="match status" value="1"/>
</dbReference>
<evidence type="ECO:0000256" key="1">
    <source>
        <dbReference type="ARBA" id="ARBA00022714"/>
    </source>
</evidence>
<dbReference type="Proteomes" id="UP000217311">
    <property type="component" value="Chromosome"/>
</dbReference>
<evidence type="ECO:0000256" key="3">
    <source>
        <dbReference type="ARBA" id="ARBA00023004"/>
    </source>
</evidence>
<protein>
    <submittedName>
        <fullName evidence="6">Rieske (2Fe-2S) protein</fullName>
    </submittedName>
</protein>
<keyword evidence="4" id="KW-0411">Iron-sulfur</keyword>
<organism evidence="6 7">
    <name type="scientific">Caulobacter vibrioides</name>
    <name type="common">Caulobacter crescentus</name>
    <dbReference type="NCBI Taxonomy" id="155892"/>
    <lineage>
        <taxon>Bacteria</taxon>
        <taxon>Pseudomonadati</taxon>
        <taxon>Pseudomonadota</taxon>
        <taxon>Alphaproteobacteria</taxon>
        <taxon>Caulobacterales</taxon>
        <taxon>Caulobacteraceae</taxon>
        <taxon>Caulobacter</taxon>
    </lineage>
</organism>
<keyword evidence="2" id="KW-0479">Metal-binding</keyword>
<accession>A0A290MQU3</accession>
<dbReference type="PANTHER" id="PTHR40261">
    <property type="match status" value="1"/>
</dbReference>
<dbReference type="EMBL" id="CP023315">
    <property type="protein sequence ID" value="ATC31265.1"/>
    <property type="molecule type" value="Genomic_DNA"/>
</dbReference>
<name>A0A290MQU3_CAUVI</name>
<dbReference type="SUPFAM" id="SSF50022">
    <property type="entry name" value="ISP domain"/>
    <property type="match status" value="1"/>
</dbReference>
<dbReference type="Pfam" id="PF00355">
    <property type="entry name" value="Rieske"/>
    <property type="match status" value="1"/>
</dbReference>
<dbReference type="PROSITE" id="PS51296">
    <property type="entry name" value="RIESKE"/>
    <property type="match status" value="1"/>
</dbReference>
<dbReference type="InterPro" id="IPR017941">
    <property type="entry name" value="Rieske_2Fe-2S"/>
</dbReference>
<evidence type="ECO:0000259" key="5">
    <source>
        <dbReference type="PROSITE" id="PS51296"/>
    </source>
</evidence>
<reference evidence="7" key="1">
    <citation type="submission" date="2017-09" db="EMBL/GenBank/DDBJ databases">
        <title>Genome evolution observed in wild isolates of Caulobacter crescentus.</title>
        <authorList>
            <person name="Ely B."/>
            <person name="Wilson K."/>
            <person name="Scott D."/>
        </authorList>
    </citation>
    <scope>NUCLEOTIDE SEQUENCE [LARGE SCALE GENOMIC DNA]</scope>
    <source>
        <strain evidence="7">CB13b1a</strain>
    </source>
</reference>
<sequence length="126" mass="13400">MTDETAPAAVGRVWETRAGINLGPLDLIADGGARNYVLQIGEARFHGFVVRRGEAVFGYVDRCPHAGLPLAQELDRYLTPDGGLIACSWHGAVFTVEEGACVGGPCVGARLKPWPVEVRDGRVVTG</sequence>
<gene>
    <name evidence="6" type="ORF">CA606_02290</name>
</gene>
<keyword evidence="1" id="KW-0001">2Fe-2S</keyword>